<keyword evidence="2" id="KW-1185">Reference proteome</keyword>
<dbReference type="EMBL" id="BAAFSG010000001">
    <property type="protein sequence ID" value="GAB1253001.1"/>
    <property type="molecule type" value="Genomic_DNA"/>
</dbReference>
<evidence type="ECO:0000313" key="2">
    <source>
        <dbReference type="Proteomes" id="UP001628192"/>
    </source>
</evidence>
<accession>A0ABQ0E5X8</accession>
<proteinExistence type="predicted"/>
<reference evidence="1 2" key="1">
    <citation type="journal article" date="2025" name="Int. J. Syst. Evol. Microbiol.">
        <title>Desulfovibrio falkowii sp. nov., Porphyromonas miyakawae sp. nov., Mediterraneibacter flintii sp. nov. and Owariibacterium komagatae gen. nov., sp. nov., isolated from human faeces.</title>
        <authorList>
            <person name="Hamaguchi T."/>
            <person name="Ohara M."/>
            <person name="Hisatomi A."/>
            <person name="Sekiguchi K."/>
            <person name="Takeda J.I."/>
            <person name="Ueyama J."/>
            <person name="Ito M."/>
            <person name="Nishiwaki H."/>
            <person name="Ogi T."/>
            <person name="Hirayama M."/>
            <person name="Ohkuma M."/>
            <person name="Sakamoto M."/>
            <person name="Ohno K."/>
        </authorList>
    </citation>
    <scope>NUCLEOTIDE SEQUENCE [LARGE SCALE GENOMIC DNA]</scope>
    <source>
        <strain evidence="1 2">13CB8C</strain>
    </source>
</reference>
<protein>
    <submittedName>
        <fullName evidence="1">Uncharacterized protein</fullName>
    </submittedName>
</protein>
<comment type="caution">
    <text evidence="1">The sequence shown here is derived from an EMBL/GenBank/DDBJ whole genome shotgun (WGS) entry which is preliminary data.</text>
</comment>
<dbReference type="Proteomes" id="UP001628192">
    <property type="component" value="Unassembled WGS sequence"/>
</dbReference>
<gene>
    <name evidence="1" type="ORF">Defa_04880</name>
</gene>
<name>A0ABQ0E5X8_9BACT</name>
<evidence type="ECO:0000313" key="1">
    <source>
        <dbReference type="EMBL" id="GAB1253001.1"/>
    </source>
</evidence>
<sequence length="162" mass="18334">MRHPKIDCLSFATHLLLILKQINKDKDLLLLLAVEGLSLTQERELRANSPEEVNSINAAQLQLQEANNALNVVKDPSAYKAATETYSSKQREAGLPLDAFREFIKSHTTRLSNRLSAPLSVQEKNILRQRKENLRTAKDIYIALQRKALSLSTLETGHAYER</sequence>
<organism evidence="1 2">
    <name type="scientific">Desulfovibrio falkowii</name>
    <dbReference type="NCBI Taxonomy" id="3136602"/>
    <lineage>
        <taxon>Bacteria</taxon>
        <taxon>Pseudomonadati</taxon>
        <taxon>Thermodesulfobacteriota</taxon>
        <taxon>Desulfovibrionia</taxon>
        <taxon>Desulfovibrionales</taxon>
        <taxon>Desulfovibrionaceae</taxon>
        <taxon>Desulfovibrio</taxon>
    </lineage>
</organism>
<dbReference type="RefSeq" id="WP_407844078.1">
    <property type="nucleotide sequence ID" value="NZ_BAAFSG010000001.1"/>
</dbReference>